<gene>
    <name evidence="9" type="ORF">OCTVUL_1B021867</name>
</gene>
<keyword evidence="4 8" id="KW-0732">Signal</keyword>
<evidence type="ECO:0000256" key="6">
    <source>
        <dbReference type="ARBA" id="ARBA00023157"/>
    </source>
</evidence>
<organism evidence="9 10">
    <name type="scientific">Octopus vulgaris</name>
    <name type="common">Common octopus</name>
    <dbReference type="NCBI Taxonomy" id="6645"/>
    <lineage>
        <taxon>Eukaryota</taxon>
        <taxon>Metazoa</taxon>
        <taxon>Spiralia</taxon>
        <taxon>Lophotrochozoa</taxon>
        <taxon>Mollusca</taxon>
        <taxon>Cephalopoda</taxon>
        <taxon>Coleoidea</taxon>
        <taxon>Octopodiformes</taxon>
        <taxon>Octopoda</taxon>
        <taxon>Incirrata</taxon>
        <taxon>Octopodidae</taxon>
        <taxon>Octopus</taxon>
    </lineage>
</organism>
<dbReference type="EMBL" id="OX597831">
    <property type="protein sequence ID" value="CAI9736242.1"/>
    <property type="molecule type" value="Genomic_DNA"/>
</dbReference>
<keyword evidence="6" id="KW-1015">Disulfide bond</keyword>
<evidence type="ECO:0000256" key="5">
    <source>
        <dbReference type="ARBA" id="ARBA00022801"/>
    </source>
</evidence>
<dbReference type="Pfam" id="PF00328">
    <property type="entry name" value="His_Phos_2"/>
    <property type="match status" value="1"/>
</dbReference>
<keyword evidence="5" id="KW-0378">Hydrolase</keyword>
<proteinExistence type="inferred from homology"/>
<evidence type="ECO:0000256" key="1">
    <source>
        <dbReference type="ARBA" id="ARBA00000032"/>
    </source>
</evidence>
<keyword evidence="10" id="KW-1185">Reference proteome</keyword>
<protein>
    <recommendedName>
        <fullName evidence="3">acid phosphatase</fullName>
        <ecNumber evidence="3">3.1.3.2</ecNumber>
    </recommendedName>
</protein>
<dbReference type="InterPro" id="IPR000560">
    <property type="entry name" value="His_Pase_clade-2"/>
</dbReference>
<evidence type="ECO:0000313" key="9">
    <source>
        <dbReference type="EMBL" id="CAI9736242.1"/>
    </source>
</evidence>
<dbReference type="SUPFAM" id="SSF53254">
    <property type="entry name" value="Phosphoglycerate mutase-like"/>
    <property type="match status" value="1"/>
</dbReference>
<name>A0AA36BM45_OCTVU</name>
<dbReference type="PANTHER" id="PTHR11567:SF211">
    <property type="entry name" value="PROSTATIC ACID PHOSPHATASE"/>
    <property type="match status" value="1"/>
</dbReference>
<dbReference type="AlphaFoldDB" id="A0AA36BM45"/>
<evidence type="ECO:0000256" key="7">
    <source>
        <dbReference type="ARBA" id="ARBA00023180"/>
    </source>
</evidence>
<dbReference type="PROSITE" id="PS00616">
    <property type="entry name" value="HIS_ACID_PHOSPHAT_1"/>
    <property type="match status" value="1"/>
</dbReference>
<dbReference type="InterPro" id="IPR050645">
    <property type="entry name" value="Histidine_acid_phosphatase"/>
</dbReference>
<dbReference type="CDD" id="cd07061">
    <property type="entry name" value="HP_HAP_like"/>
    <property type="match status" value="1"/>
</dbReference>
<sequence>MQPALSLVLFLVLSQADHTLSFSQTLHMVNVLFRHGDRTATGTLPAHGQSSRDSRGHLTKIGTKQNLNLGSYFQSRYHGFFSSIPSNEIKLESSPVPRCVQSAQALVDGLYLHYQTTERNFSESQLLPIYSRPHDDNMISFARNCSLYTHLYTQRLNTIGKQIQTDNQDFINFISNKTGVDTNLKKIWMVADTLSCWKAHNQSLPSWVNESVLRKLQKLHDNKFDLMFGSPLMAKLKGGPILKKIISNMNSVAIERQKPETKLYFYSGHDATVSALLNALSVSNGLSPPYAASVILELHQSLDQGYYVQVWYKNTTVDLLNYMQPPYQLTIPGCSKDCPYEKFVELTKDSLPGDWERECKSLHYSDNQHGNKRQCNALKPSTHQREETDCYYTTKDFSK</sequence>
<reference evidence="9" key="1">
    <citation type="submission" date="2023-08" db="EMBL/GenBank/DDBJ databases">
        <authorList>
            <person name="Alioto T."/>
            <person name="Alioto T."/>
            <person name="Gomez Garrido J."/>
        </authorList>
    </citation>
    <scope>NUCLEOTIDE SEQUENCE</scope>
</reference>
<dbReference type="PROSITE" id="PS00778">
    <property type="entry name" value="HIS_ACID_PHOSPHAT_2"/>
    <property type="match status" value="1"/>
</dbReference>
<evidence type="ECO:0000256" key="8">
    <source>
        <dbReference type="SAM" id="SignalP"/>
    </source>
</evidence>
<dbReference type="InterPro" id="IPR029033">
    <property type="entry name" value="His_PPase_superfam"/>
</dbReference>
<dbReference type="EC" id="3.1.3.2" evidence="3"/>
<dbReference type="Gene3D" id="3.40.50.1240">
    <property type="entry name" value="Phosphoglycerate mutase-like"/>
    <property type="match status" value="1"/>
</dbReference>
<accession>A0AA36BM45</accession>
<keyword evidence="7" id="KW-0325">Glycoprotein</keyword>
<comment type="catalytic activity">
    <reaction evidence="1">
        <text>a phosphate monoester + H2O = an alcohol + phosphate</text>
        <dbReference type="Rhea" id="RHEA:15017"/>
        <dbReference type="ChEBI" id="CHEBI:15377"/>
        <dbReference type="ChEBI" id="CHEBI:30879"/>
        <dbReference type="ChEBI" id="CHEBI:43474"/>
        <dbReference type="ChEBI" id="CHEBI:67140"/>
        <dbReference type="EC" id="3.1.3.2"/>
    </reaction>
</comment>
<evidence type="ECO:0000313" key="10">
    <source>
        <dbReference type="Proteomes" id="UP001162480"/>
    </source>
</evidence>
<evidence type="ECO:0000256" key="3">
    <source>
        <dbReference type="ARBA" id="ARBA00012646"/>
    </source>
</evidence>
<comment type="similarity">
    <text evidence="2">Belongs to the histidine acid phosphatase family.</text>
</comment>
<dbReference type="Proteomes" id="UP001162480">
    <property type="component" value="Chromosome 18"/>
</dbReference>
<dbReference type="GO" id="GO:0003993">
    <property type="term" value="F:acid phosphatase activity"/>
    <property type="evidence" value="ECO:0007669"/>
    <property type="project" value="UniProtKB-EC"/>
</dbReference>
<evidence type="ECO:0000256" key="4">
    <source>
        <dbReference type="ARBA" id="ARBA00022729"/>
    </source>
</evidence>
<feature type="chain" id="PRO_5041279677" description="acid phosphatase" evidence="8">
    <location>
        <begin position="22"/>
        <end position="399"/>
    </location>
</feature>
<dbReference type="PANTHER" id="PTHR11567">
    <property type="entry name" value="ACID PHOSPHATASE-RELATED"/>
    <property type="match status" value="1"/>
</dbReference>
<evidence type="ECO:0000256" key="2">
    <source>
        <dbReference type="ARBA" id="ARBA00005375"/>
    </source>
</evidence>
<feature type="signal peptide" evidence="8">
    <location>
        <begin position="1"/>
        <end position="21"/>
    </location>
</feature>
<dbReference type="InterPro" id="IPR033379">
    <property type="entry name" value="Acid_Pase_AS"/>
</dbReference>